<dbReference type="SUPFAM" id="SSF53067">
    <property type="entry name" value="Actin-like ATPase domain"/>
    <property type="match status" value="1"/>
</dbReference>
<sequence>MNRIMDVEKEVALATAAAAQTASGRKRWFGASSREELLLRPASPGLPDEGAGLCWLQRRHGETQASGRGLPPSQHRRLPVTLVLQGADASLFDVVAPPGLKAQEYALLLEEQLLSDPETQQIVKLGQAEGRLQLLACDKSLLHSWQSWLAEQGFKLTRVLFDLQLMPPVPGSVLGWQGPANLLLLKAADKESAGGFLSWPGNQLPALPEKWAVQSWREYSDEVDELEALAPGSSAATSLLKPTRQAKASGIKLPTGLRRPLQLTAVAALAYLLATGAFQWREQQAANQLLAQRLGLGSSTDLEQVQRQLTRQLRMQQLPLQQLSETEGLTIALSDWLAQHPQWRLQRLGNSIETGFHASLIWQGEGETPALEQIRESWSAQLPESQRVNMALEILDGKARLQLSQLMDAEVQS</sequence>
<dbReference type="Proteomes" id="UP000294546">
    <property type="component" value="Unassembled WGS sequence"/>
</dbReference>
<protein>
    <submittedName>
        <fullName evidence="1">General secretion pathway protein L</fullName>
    </submittedName>
</protein>
<dbReference type="InterPro" id="IPR043129">
    <property type="entry name" value="ATPase_NBD"/>
</dbReference>
<keyword evidence="2" id="KW-1185">Reference proteome</keyword>
<organism evidence="1 2">
    <name type="scientific">Marinobacterium mangrovicola</name>
    <dbReference type="NCBI Taxonomy" id="1476959"/>
    <lineage>
        <taxon>Bacteria</taxon>
        <taxon>Pseudomonadati</taxon>
        <taxon>Pseudomonadota</taxon>
        <taxon>Gammaproteobacteria</taxon>
        <taxon>Oceanospirillales</taxon>
        <taxon>Oceanospirillaceae</taxon>
        <taxon>Marinobacterium</taxon>
    </lineage>
</organism>
<dbReference type="OrthoDB" id="6149796at2"/>
<dbReference type="EMBL" id="SMFU01000012">
    <property type="protein sequence ID" value="TCK03536.1"/>
    <property type="molecule type" value="Genomic_DNA"/>
</dbReference>
<proteinExistence type="predicted"/>
<dbReference type="RefSeq" id="WP_132296253.1">
    <property type="nucleotide sequence ID" value="NZ_SMFU01000012.1"/>
</dbReference>
<evidence type="ECO:0000313" key="1">
    <source>
        <dbReference type="EMBL" id="TCK03536.1"/>
    </source>
</evidence>
<name>A0A4V2PD24_9GAMM</name>
<dbReference type="AlphaFoldDB" id="A0A4V2PD24"/>
<accession>A0A4V2PD24</accession>
<comment type="caution">
    <text evidence="1">The sequence shown here is derived from an EMBL/GenBank/DDBJ whole genome shotgun (WGS) entry which is preliminary data.</text>
</comment>
<dbReference type="Gene3D" id="3.30.420.380">
    <property type="match status" value="1"/>
</dbReference>
<gene>
    <name evidence="1" type="ORF">CLV83_3807</name>
</gene>
<reference evidence="1 2" key="1">
    <citation type="submission" date="2019-03" db="EMBL/GenBank/DDBJ databases">
        <title>Genomic Encyclopedia of Archaeal and Bacterial Type Strains, Phase II (KMG-II): from individual species to whole genera.</title>
        <authorList>
            <person name="Goeker M."/>
        </authorList>
    </citation>
    <scope>NUCLEOTIDE SEQUENCE [LARGE SCALE GENOMIC DNA]</scope>
    <source>
        <strain evidence="1 2">DSM 27697</strain>
    </source>
</reference>
<evidence type="ECO:0000313" key="2">
    <source>
        <dbReference type="Proteomes" id="UP000294546"/>
    </source>
</evidence>